<dbReference type="EMBL" id="FOJI01000014">
    <property type="protein sequence ID" value="SEW38937.1"/>
    <property type="molecule type" value="Genomic_DNA"/>
</dbReference>
<organism evidence="1 2">
    <name type="scientific">[Clostridium] fimetarium</name>
    <dbReference type="NCBI Taxonomy" id="99656"/>
    <lineage>
        <taxon>Bacteria</taxon>
        <taxon>Bacillati</taxon>
        <taxon>Bacillota</taxon>
        <taxon>Clostridia</taxon>
        <taxon>Lachnospirales</taxon>
        <taxon>Lachnospiraceae</taxon>
    </lineage>
</organism>
<evidence type="ECO:0000313" key="1">
    <source>
        <dbReference type="EMBL" id="SEW38937.1"/>
    </source>
</evidence>
<proteinExistence type="predicted"/>
<evidence type="ECO:0000313" key="2">
    <source>
        <dbReference type="Proteomes" id="UP000199701"/>
    </source>
</evidence>
<dbReference type="STRING" id="99656.SAMN05421659_11465"/>
<name>A0A1I0RE43_9FIRM</name>
<dbReference type="RefSeq" id="WP_170841444.1">
    <property type="nucleotide sequence ID" value="NZ_FOJI01000014.1"/>
</dbReference>
<keyword evidence="2" id="KW-1185">Reference proteome</keyword>
<accession>A0A1I0RE43</accession>
<reference evidence="1 2" key="1">
    <citation type="submission" date="2016-10" db="EMBL/GenBank/DDBJ databases">
        <authorList>
            <person name="de Groot N.N."/>
        </authorList>
    </citation>
    <scope>NUCLEOTIDE SEQUENCE [LARGE SCALE GENOMIC DNA]</scope>
    <source>
        <strain evidence="1 2">DSM 9179</strain>
    </source>
</reference>
<gene>
    <name evidence="1" type="ORF">SAMN05421659_11465</name>
</gene>
<sequence>MALVGFQSINDFNPVLLTNGVAGQRSQDLLHFEELLPKVTTNIFFKKKERSHDKK</sequence>
<protein>
    <submittedName>
        <fullName evidence="1">Uncharacterized protein</fullName>
    </submittedName>
</protein>
<dbReference type="Proteomes" id="UP000199701">
    <property type="component" value="Unassembled WGS sequence"/>
</dbReference>
<dbReference type="AlphaFoldDB" id="A0A1I0RE43"/>